<evidence type="ECO:0000259" key="9">
    <source>
        <dbReference type="SMART" id="SM01003"/>
    </source>
</evidence>
<dbReference type="GO" id="GO:0008750">
    <property type="term" value="F:proton-translocating NAD(P)+ transhydrogenase activity"/>
    <property type="evidence" value="ECO:0007669"/>
    <property type="project" value="UniProtKB-EC"/>
</dbReference>
<dbReference type="Pfam" id="PF05222">
    <property type="entry name" value="AlaDh_PNT_N"/>
    <property type="match status" value="1"/>
</dbReference>
<feature type="domain" description="Alanine dehydrogenase/pyridine nucleotide transhydrogenase NAD(H)-binding" evidence="8">
    <location>
        <begin position="150"/>
        <end position="315"/>
    </location>
</feature>
<dbReference type="EMBL" id="CP064787">
    <property type="protein sequence ID" value="QSG04811.1"/>
    <property type="molecule type" value="Genomic_DNA"/>
</dbReference>
<dbReference type="InterPro" id="IPR008143">
    <property type="entry name" value="Ala_DH/PNT_CS2"/>
</dbReference>
<feature type="region of interest" description="Disordered" evidence="7">
    <location>
        <begin position="368"/>
        <end position="430"/>
    </location>
</feature>
<dbReference type="SUPFAM" id="SSF51735">
    <property type="entry name" value="NAD(P)-binding Rossmann-fold domains"/>
    <property type="match status" value="1"/>
</dbReference>
<keyword evidence="2" id="KW-0547">Nucleotide-binding</keyword>
<dbReference type="PROSITE" id="PS00837">
    <property type="entry name" value="ALADH_PNT_2"/>
    <property type="match status" value="1"/>
</dbReference>
<dbReference type="PANTHER" id="PTHR10160">
    <property type="entry name" value="NAD(P) TRANSHYDROGENASE"/>
    <property type="match status" value="1"/>
</dbReference>
<dbReference type="GO" id="GO:0016491">
    <property type="term" value="F:oxidoreductase activity"/>
    <property type="evidence" value="ECO:0007669"/>
    <property type="project" value="InterPro"/>
</dbReference>
<comment type="catalytic activity">
    <reaction evidence="6">
        <text>NAD(+) + NADPH + H(+)(in) = NADH + NADP(+) + H(+)(out)</text>
        <dbReference type="Rhea" id="RHEA:47992"/>
        <dbReference type="ChEBI" id="CHEBI:15378"/>
        <dbReference type="ChEBI" id="CHEBI:57540"/>
        <dbReference type="ChEBI" id="CHEBI:57783"/>
        <dbReference type="ChEBI" id="CHEBI:57945"/>
        <dbReference type="ChEBI" id="CHEBI:58349"/>
        <dbReference type="EC" id="7.1.1.1"/>
    </reaction>
</comment>
<dbReference type="InterPro" id="IPR036291">
    <property type="entry name" value="NAD(P)-bd_dom_sf"/>
</dbReference>
<name>A0A897MX06_9EURY</name>
<evidence type="ECO:0000256" key="2">
    <source>
        <dbReference type="ARBA" id="ARBA00022741"/>
    </source>
</evidence>
<evidence type="ECO:0000259" key="8">
    <source>
        <dbReference type="SMART" id="SM01002"/>
    </source>
</evidence>
<evidence type="ECO:0000256" key="3">
    <source>
        <dbReference type="ARBA" id="ARBA00022857"/>
    </source>
</evidence>
<dbReference type="Pfam" id="PF01262">
    <property type="entry name" value="AlaDh_PNT_C"/>
    <property type="match status" value="1"/>
</dbReference>
<dbReference type="GO" id="GO:0050661">
    <property type="term" value="F:NADP binding"/>
    <property type="evidence" value="ECO:0007669"/>
    <property type="project" value="TreeGrafter"/>
</dbReference>
<dbReference type="PANTHER" id="PTHR10160:SF19">
    <property type="entry name" value="PROTON-TRANSLOCATING NAD(P)(+) TRANSHYDROGENASE"/>
    <property type="match status" value="1"/>
</dbReference>
<keyword evidence="3" id="KW-0521">NADP</keyword>
<protein>
    <recommendedName>
        <fullName evidence="1">proton-translocating NAD(P)(+) transhydrogenase</fullName>
        <ecNumber evidence="1">7.1.1.1</ecNumber>
    </recommendedName>
</protein>
<dbReference type="GO" id="GO:0006740">
    <property type="term" value="P:NADPH regeneration"/>
    <property type="evidence" value="ECO:0007669"/>
    <property type="project" value="TreeGrafter"/>
</dbReference>
<proteinExistence type="predicted"/>
<evidence type="ECO:0000256" key="6">
    <source>
        <dbReference type="ARBA" id="ARBA00048202"/>
    </source>
</evidence>
<gene>
    <name evidence="10" type="primary">ald</name>
    <name evidence="10" type="ORF">HSR121_0455</name>
</gene>
<evidence type="ECO:0000256" key="1">
    <source>
        <dbReference type="ARBA" id="ARBA00012943"/>
    </source>
</evidence>
<evidence type="ECO:0000313" key="10">
    <source>
        <dbReference type="EMBL" id="QSG04811.1"/>
    </source>
</evidence>
<dbReference type="InterPro" id="IPR007886">
    <property type="entry name" value="AlaDH/PNT_N"/>
</dbReference>
<keyword evidence="5" id="KW-0520">NAD</keyword>
<dbReference type="Gene3D" id="3.40.50.720">
    <property type="entry name" value="NAD(P)-binding Rossmann-like Domain"/>
    <property type="match status" value="2"/>
</dbReference>
<dbReference type="Proteomes" id="UP000663525">
    <property type="component" value="Chromosome"/>
</dbReference>
<dbReference type="SMART" id="SM01002">
    <property type="entry name" value="AlaDh_PNT_C"/>
    <property type="match status" value="1"/>
</dbReference>
<evidence type="ECO:0000256" key="5">
    <source>
        <dbReference type="ARBA" id="ARBA00023027"/>
    </source>
</evidence>
<dbReference type="AlphaFoldDB" id="A0A897MX06"/>
<evidence type="ECO:0000256" key="7">
    <source>
        <dbReference type="SAM" id="MobiDB-lite"/>
    </source>
</evidence>
<feature type="compositionally biased region" description="Acidic residues" evidence="7">
    <location>
        <begin position="377"/>
        <end position="397"/>
    </location>
</feature>
<sequence>MIVGVPNEAGDEDRVALVPSVAAELIEDGHDVYVERGAGEGAGRADGEYESAGCTVVDRETVFETAEVVLQVQALGAAEDPDVEQYREGQIVVGMLGPYEVEDDTLEALADRGVSAFALELIPRISRAQSMDALSSQASLSGYKACLVAAEELPKMFPMEMTAAGTIRPADVFVIGAGVAGLKAIATAERLGASVEAYDIRLEAKQDVESLGADFVELDLETEGSGDEEGYAREMDEEFYAAQREQMREVVPESDVLITTAAIPGAPAPEIVSTEMIEAMDDGSVVVDLSAPTGGNCEPTVPGETIEHDGVTIYGPTNMPSQISHTASEQYANNVANFLENLLEDGEPAFDFEDEIIESTLLVHDGAVRNPHRNGADGDDDDTDESGDADGSEDDENATTGDEASGETVNGDGTEKTGDDAADAEGVSGA</sequence>
<dbReference type="CDD" id="cd05304">
    <property type="entry name" value="Rubrum_tdh"/>
    <property type="match status" value="1"/>
</dbReference>
<organism evidence="10 11">
    <name type="scientific">Halapricum desulfuricans</name>
    <dbReference type="NCBI Taxonomy" id="2841257"/>
    <lineage>
        <taxon>Archaea</taxon>
        <taxon>Methanobacteriati</taxon>
        <taxon>Methanobacteriota</taxon>
        <taxon>Stenosarchaea group</taxon>
        <taxon>Halobacteria</taxon>
        <taxon>Halobacteriales</taxon>
        <taxon>Haloarculaceae</taxon>
        <taxon>Halapricum</taxon>
    </lineage>
</organism>
<accession>A0A897MX06</accession>
<keyword evidence="4" id="KW-1278">Translocase</keyword>
<feature type="domain" description="Alanine dehydrogenase/pyridine nucleotide transhydrogenase N-terminal" evidence="9">
    <location>
        <begin position="4"/>
        <end position="141"/>
    </location>
</feature>
<dbReference type="GeneID" id="68854105"/>
<evidence type="ECO:0000313" key="11">
    <source>
        <dbReference type="Proteomes" id="UP000663525"/>
    </source>
</evidence>
<dbReference type="SMART" id="SM01003">
    <property type="entry name" value="AlaDh_PNT_N"/>
    <property type="match status" value="1"/>
</dbReference>
<reference evidence="10" key="1">
    <citation type="submission" date="2020-11" db="EMBL/GenBank/DDBJ databases">
        <title>Carbohydrate-dependent, anaerobic sulfur respiration: A novel catabolism in halophilic archaea.</title>
        <authorList>
            <person name="Sorokin D.Y."/>
            <person name="Messina E."/>
            <person name="Smedile F."/>
            <person name="La Cono V."/>
            <person name="Hallsworth J.E."/>
            <person name="Yakimov M.M."/>
        </authorList>
    </citation>
    <scope>NUCLEOTIDE SEQUENCE</scope>
    <source>
        <strain evidence="10">HSR12-1</strain>
    </source>
</reference>
<dbReference type="RefSeq" id="WP_229114250.1">
    <property type="nucleotide sequence ID" value="NZ_CP064787.1"/>
</dbReference>
<dbReference type="EC" id="7.1.1.1" evidence="1"/>
<dbReference type="SUPFAM" id="SSF52283">
    <property type="entry name" value="Formate/glycerate dehydrogenase catalytic domain-like"/>
    <property type="match status" value="1"/>
</dbReference>
<dbReference type="GO" id="GO:0005886">
    <property type="term" value="C:plasma membrane"/>
    <property type="evidence" value="ECO:0007669"/>
    <property type="project" value="TreeGrafter"/>
</dbReference>
<evidence type="ECO:0000256" key="4">
    <source>
        <dbReference type="ARBA" id="ARBA00022967"/>
    </source>
</evidence>
<dbReference type="InterPro" id="IPR007698">
    <property type="entry name" value="AlaDH/PNT_NAD(H)-bd"/>
</dbReference>